<dbReference type="NCBIfam" id="TIGR04183">
    <property type="entry name" value="Por_Secre_tail"/>
    <property type="match status" value="1"/>
</dbReference>
<organism evidence="2 3">
    <name type="scientific">candidate division TA06 bacterium</name>
    <dbReference type="NCBI Taxonomy" id="2250710"/>
    <lineage>
        <taxon>Bacteria</taxon>
        <taxon>Bacteria division TA06</taxon>
    </lineage>
</organism>
<accession>A0A660S7U9</accession>
<evidence type="ECO:0000313" key="2">
    <source>
        <dbReference type="EMBL" id="RKX66124.1"/>
    </source>
</evidence>
<dbReference type="InterPro" id="IPR025965">
    <property type="entry name" value="FlgD/Vpr_Ig-like"/>
</dbReference>
<dbReference type="Proteomes" id="UP000282321">
    <property type="component" value="Unassembled WGS sequence"/>
</dbReference>
<dbReference type="SUPFAM" id="SSF50939">
    <property type="entry name" value="Sialidases"/>
    <property type="match status" value="1"/>
</dbReference>
<sequence length="598" mass="64440">MKFLSSPKLKNSKGGTLMSKKITFLVLALIVAFSFSLMAEPAVRGPLGNVITNVSSSRAVGDAVYICDGGNYRTFAPGAAKQVQITPGGNVAIFLVRGTSSSSYYGGYFYYSNDFGGTWSQSPATGAVFAPESTYTRMYSDLRLGSDALGYAPYVVANIRVGSAAANDSIVFSADLSGLGAGDWANSYVADNGDGAYRYLPTIELIGDSAIFVPMLDISDNSIWLNASYDYGTTWNQLNHFTAADFDALVAATPNVEAVTGVDIGEIVYMPTSGRLVFITDAYANVHVDFNGTDSLLEGSAALAYYTSDDFGATWSAPDWVIPTAVPDGFGDWPAAYAWKSWQAVLTSDEKIALVTEQYAPGMGWGAVFASIYDGTSWTSTQIMTPETPDENYGIWAKWSSQNLEVTVDNSGNAYAIWPDITDTTIVNDTVYQHVRLAGAKYDGSVWHTAEIIDTTELADFFDFGAAAHLDDNGNIPIVMQLNADSIYYFTVPAPLGIATKNLNTVKTMNLAQNMPNPVRGNTTINYSVAKSGHVTLNVYDMSGKLVKTLVNGNVNAGTHSVVWNRTDNRNNKVAGGVYFYKMNANNETLTKKMIVVK</sequence>
<name>A0A660S7U9_UNCT6</name>
<dbReference type="Gene3D" id="2.60.40.4070">
    <property type="match status" value="1"/>
</dbReference>
<feature type="domain" description="FlgD/Vpr Ig-like" evidence="1">
    <location>
        <begin position="531"/>
        <end position="587"/>
    </location>
</feature>
<dbReference type="AlphaFoldDB" id="A0A660S7U9"/>
<dbReference type="Pfam" id="PF13860">
    <property type="entry name" value="FlgD_ig"/>
    <property type="match status" value="1"/>
</dbReference>
<dbReference type="Gene3D" id="2.120.10.10">
    <property type="match status" value="1"/>
</dbReference>
<protein>
    <recommendedName>
        <fullName evidence="1">FlgD/Vpr Ig-like domain-containing protein</fullName>
    </recommendedName>
</protein>
<gene>
    <name evidence="2" type="ORF">DRP44_04785</name>
</gene>
<dbReference type="InterPro" id="IPR026444">
    <property type="entry name" value="Secre_tail"/>
</dbReference>
<reference evidence="2 3" key="1">
    <citation type="submission" date="2018-06" db="EMBL/GenBank/DDBJ databases">
        <title>Extensive metabolic versatility and redundancy in microbially diverse, dynamic hydrothermal sediments.</title>
        <authorList>
            <person name="Dombrowski N."/>
            <person name="Teske A."/>
            <person name="Baker B.J."/>
        </authorList>
    </citation>
    <scope>NUCLEOTIDE SEQUENCE [LARGE SCALE GENOMIC DNA]</scope>
    <source>
        <strain evidence="2">B35_G9</strain>
    </source>
</reference>
<evidence type="ECO:0000259" key="1">
    <source>
        <dbReference type="Pfam" id="PF13860"/>
    </source>
</evidence>
<dbReference type="EMBL" id="QNBC01000055">
    <property type="protein sequence ID" value="RKX66124.1"/>
    <property type="molecule type" value="Genomic_DNA"/>
</dbReference>
<comment type="caution">
    <text evidence="2">The sequence shown here is derived from an EMBL/GenBank/DDBJ whole genome shotgun (WGS) entry which is preliminary data.</text>
</comment>
<dbReference type="CDD" id="cd15482">
    <property type="entry name" value="Sialidase_non-viral"/>
    <property type="match status" value="1"/>
</dbReference>
<dbReference type="InterPro" id="IPR036278">
    <property type="entry name" value="Sialidase_sf"/>
</dbReference>
<proteinExistence type="predicted"/>
<evidence type="ECO:0000313" key="3">
    <source>
        <dbReference type="Proteomes" id="UP000282321"/>
    </source>
</evidence>